<sequence length="674" mass="74321">MLRLRIPLTLLSLALYIAGLCASLAGYTASTTLPTLVLGGLIGLAQLAWYRQRLGLSLTLVVAVLAALLIGVAGDILPQGWLSLATFDPPAPLDTGHPRLSWQWPGLADSLLLACLALSLALRTRASLGTPLLHAIAVLLWGSLAYQVAAPETLPPLAPPAGPWALAGSGLLLLTQFLAVVTGWRHNQASLLRALGPGLLIATATVLLWCQQDSEANRQLFERAQRETDRLSATMTDRIDDTLRAMHRFHLVWEIDQRLPSASMWRHEAQSFMNDFPELPLLALIDPSGRVQHLYPDDNWHQAYPGMRLLDGALDQPLMEVLQQSFHQRDAVSSDILPLPDGGWGIIHFLPIHTVDGGRLLGSVAMVFSLDALASNLLPALADIPDAMTLTLKDGDSTLWRVPTSASNSPWRLVSDVRLLSHTLHLELSPNRRLLEHLKLHYPSSTLCTGLIMALLLYLLLFSRHRQRQQHRQIADTNLELRREMRRRSRLQKNIEWLAGHDDLTGLANRRTFLASLPTDAGQSPLSLLLCDLDHFKRINDQQGHQAGDQALKRFAACAQKLLPQGGVLARYGGEEFVVYLPQGDIAWVHAWAEHLRREVQACGVQHEDGSPMTVCIGLITQTDGPVVPRDLLHRADMALYRAKRLGRNRVEIAEAKPAAEPSEATEPNGLLHS</sequence>
<evidence type="ECO:0000256" key="4">
    <source>
        <dbReference type="SAM" id="MobiDB-lite"/>
    </source>
</evidence>
<dbReference type="PANTHER" id="PTHR45138">
    <property type="entry name" value="REGULATORY COMPONENTS OF SENSORY TRANSDUCTION SYSTEM"/>
    <property type="match status" value="1"/>
</dbReference>
<gene>
    <name evidence="7" type="ORF">NFG58_16955</name>
</gene>
<name>A0AAU7KHB4_9GAMM</name>
<accession>A0AAU7KHB4</accession>
<proteinExistence type="predicted"/>
<dbReference type="GO" id="GO:0052621">
    <property type="term" value="F:diguanylate cyclase activity"/>
    <property type="evidence" value="ECO:0007669"/>
    <property type="project" value="UniProtKB-EC"/>
</dbReference>
<evidence type="ECO:0000256" key="2">
    <source>
        <dbReference type="ARBA" id="ARBA00012528"/>
    </source>
</evidence>
<dbReference type="FunFam" id="3.30.70.270:FF:000001">
    <property type="entry name" value="Diguanylate cyclase domain protein"/>
    <property type="match status" value="1"/>
</dbReference>
<reference evidence="7" key="1">
    <citation type="submission" date="2022-06" db="EMBL/GenBank/DDBJ databases">
        <title>A novel DMS-producing enzyme.</title>
        <authorList>
            <person name="Zhang Y."/>
        </authorList>
    </citation>
    <scope>NUCLEOTIDE SEQUENCE</scope>
    <source>
        <strain evidence="7">RT37</strain>
    </source>
</reference>
<dbReference type="SMART" id="SM01079">
    <property type="entry name" value="CHASE"/>
    <property type="match status" value="1"/>
</dbReference>
<dbReference type="Pfam" id="PF00990">
    <property type="entry name" value="GGDEF"/>
    <property type="match status" value="1"/>
</dbReference>
<feature type="transmembrane region" description="Helical" evidence="5">
    <location>
        <begin position="102"/>
        <end position="120"/>
    </location>
</feature>
<protein>
    <recommendedName>
        <fullName evidence="2">diguanylate cyclase</fullName>
        <ecNumber evidence="2">2.7.7.65</ecNumber>
    </recommendedName>
</protein>
<feature type="domain" description="GGDEF" evidence="6">
    <location>
        <begin position="524"/>
        <end position="656"/>
    </location>
</feature>
<feature type="transmembrane region" description="Helical" evidence="5">
    <location>
        <begin position="191"/>
        <end position="209"/>
    </location>
</feature>
<dbReference type="PANTHER" id="PTHR45138:SF9">
    <property type="entry name" value="DIGUANYLATE CYCLASE DGCM-RELATED"/>
    <property type="match status" value="1"/>
</dbReference>
<dbReference type="InterPro" id="IPR029787">
    <property type="entry name" value="Nucleotide_cyclase"/>
</dbReference>
<dbReference type="InterPro" id="IPR000160">
    <property type="entry name" value="GGDEF_dom"/>
</dbReference>
<dbReference type="AlphaFoldDB" id="A0AAU7KHB4"/>
<organism evidence="7">
    <name type="scientific">Halomonas sp. RT37</name>
    <dbReference type="NCBI Taxonomy" id="2950872"/>
    <lineage>
        <taxon>Bacteria</taxon>
        <taxon>Pseudomonadati</taxon>
        <taxon>Pseudomonadota</taxon>
        <taxon>Gammaproteobacteria</taxon>
        <taxon>Oceanospirillales</taxon>
        <taxon>Halomonadaceae</taxon>
        <taxon>Halomonas</taxon>
    </lineage>
</organism>
<dbReference type="Gene3D" id="3.30.70.270">
    <property type="match status" value="1"/>
</dbReference>
<feature type="transmembrane region" description="Helical" evidence="5">
    <location>
        <begin position="440"/>
        <end position="462"/>
    </location>
</feature>
<dbReference type="GO" id="GO:1902201">
    <property type="term" value="P:negative regulation of bacterial-type flagellum-dependent cell motility"/>
    <property type="evidence" value="ECO:0007669"/>
    <property type="project" value="TreeGrafter"/>
</dbReference>
<dbReference type="InterPro" id="IPR043128">
    <property type="entry name" value="Rev_trsase/Diguanyl_cyclase"/>
</dbReference>
<dbReference type="SUPFAM" id="SSF55073">
    <property type="entry name" value="Nucleotide cyclase"/>
    <property type="match status" value="1"/>
</dbReference>
<dbReference type="GO" id="GO:0043709">
    <property type="term" value="P:cell adhesion involved in single-species biofilm formation"/>
    <property type="evidence" value="ECO:0007669"/>
    <property type="project" value="TreeGrafter"/>
</dbReference>
<evidence type="ECO:0000256" key="5">
    <source>
        <dbReference type="SAM" id="Phobius"/>
    </source>
</evidence>
<dbReference type="PROSITE" id="PS50887">
    <property type="entry name" value="GGDEF"/>
    <property type="match status" value="1"/>
</dbReference>
<evidence type="ECO:0000313" key="7">
    <source>
        <dbReference type="EMBL" id="XBO70288.1"/>
    </source>
</evidence>
<dbReference type="EMBL" id="CP098827">
    <property type="protein sequence ID" value="XBO70288.1"/>
    <property type="molecule type" value="Genomic_DNA"/>
</dbReference>
<comment type="cofactor">
    <cofactor evidence="1">
        <name>Mg(2+)</name>
        <dbReference type="ChEBI" id="CHEBI:18420"/>
    </cofactor>
</comment>
<feature type="transmembrane region" description="Helical" evidence="5">
    <location>
        <begin position="57"/>
        <end position="82"/>
    </location>
</feature>
<evidence type="ECO:0000259" key="6">
    <source>
        <dbReference type="PROSITE" id="PS50887"/>
    </source>
</evidence>
<evidence type="ECO:0000256" key="1">
    <source>
        <dbReference type="ARBA" id="ARBA00001946"/>
    </source>
</evidence>
<keyword evidence="5" id="KW-0472">Membrane</keyword>
<keyword evidence="5" id="KW-1133">Transmembrane helix</keyword>
<feature type="transmembrane region" description="Helical" evidence="5">
    <location>
        <begin position="132"/>
        <end position="149"/>
    </location>
</feature>
<dbReference type="SMART" id="SM00267">
    <property type="entry name" value="GGDEF"/>
    <property type="match status" value="1"/>
</dbReference>
<evidence type="ECO:0000256" key="3">
    <source>
        <dbReference type="ARBA" id="ARBA00034247"/>
    </source>
</evidence>
<feature type="compositionally biased region" description="Low complexity" evidence="4">
    <location>
        <begin position="656"/>
        <end position="668"/>
    </location>
</feature>
<feature type="transmembrane region" description="Helical" evidence="5">
    <location>
        <begin position="31"/>
        <end position="50"/>
    </location>
</feature>
<dbReference type="InterPro" id="IPR006189">
    <property type="entry name" value="CHASE_dom"/>
</dbReference>
<feature type="region of interest" description="Disordered" evidence="4">
    <location>
        <begin position="654"/>
        <end position="674"/>
    </location>
</feature>
<dbReference type="GO" id="GO:0005886">
    <property type="term" value="C:plasma membrane"/>
    <property type="evidence" value="ECO:0007669"/>
    <property type="project" value="TreeGrafter"/>
</dbReference>
<dbReference type="InterPro" id="IPR050469">
    <property type="entry name" value="Diguanylate_Cyclase"/>
</dbReference>
<dbReference type="NCBIfam" id="TIGR00254">
    <property type="entry name" value="GGDEF"/>
    <property type="match status" value="1"/>
</dbReference>
<keyword evidence="5" id="KW-0812">Transmembrane</keyword>
<dbReference type="RefSeq" id="WP_306168886.1">
    <property type="nucleotide sequence ID" value="NZ_CP098827.1"/>
</dbReference>
<feature type="transmembrane region" description="Helical" evidence="5">
    <location>
        <begin position="161"/>
        <end position="184"/>
    </location>
</feature>
<dbReference type="CDD" id="cd01949">
    <property type="entry name" value="GGDEF"/>
    <property type="match status" value="1"/>
</dbReference>
<dbReference type="EC" id="2.7.7.65" evidence="2"/>
<comment type="catalytic activity">
    <reaction evidence="3">
        <text>2 GTP = 3',3'-c-di-GMP + 2 diphosphate</text>
        <dbReference type="Rhea" id="RHEA:24898"/>
        <dbReference type="ChEBI" id="CHEBI:33019"/>
        <dbReference type="ChEBI" id="CHEBI:37565"/>
        <dbReference type="ChEBI" id="CHEBI:58805"/>
        <dbReference type="EC" id="2.7.7.65"/>
    </reaction>
</comment>